<keyword evidence="5" id="KW-0804">Transcription</keyword>
<keyword evidence="6" id="KW-0539">Nucleus</keyword>
<protein>
    <submittedName>
        <fullName evidence="8">Uncharacterized protein</fullName>
    </submittedName>
</protein>
<evidence type="ECO:0000256" key="6">
    <source>
        <dbReference type="ARBA" id="ARBA00023242"/>
    </source>
</evidence>
<evidence type="ECO:0000313" key="8">
    <source>
        <dbReference type="EnsemblMetazoa" id="CLYHEMP018950.1"/>
    </source>
</evidence>
<evidence type="ECO:0000256" key="2">
    <source>
        <dbReference type="ARBA" id="ARBA00007117"/>
    </source>
</evidence>
<dbReference type="AlphaFoldDB" id="A0A7M5X8N1"/>
<accession>A0A7M5X8N1</accession>
<evidence type="ECO:0000313" key="9">
    <source>
        <dbReference type="Proteomes" id="UP000594262"/>
    </source>
</evidence>
<dbReference type="GeneID" id="136807044"/>
<sequence length="167" mass="18543">MWTPELEVNLFHALKGHKPTGINRYFHMACIHNKMQNATCDSKDLQPKDIWTHLTNMYNIETLNELDELPFPNNTTDFNLPEEMTNPEFMSNPSSPATSIASNEDAPLSRPSNLTLSNLKTSSLASSTPESLASPKRKRTARTAQLSSSSSQPNSPATPGSATKRRR</sequence>
<name>A0A7M5X8N1_9CNID</name>
<evidence type="ECO:0000256" key="7">
    <source>
        <dbReference type="SAM" id="MobiDB-lite"/>
    </source>
</evidence>
<proteinExistence type="inferred from homology"/>
<keyword evidence="9" id="KW-1185">Reference proteome</keyword>
<dbReference type="RefSeq" id="XP_066919714.1">
    <property type="nucleotide sequence ID" value="XM_067063613.1"/>
</dbReference>
<comment type="subcellular location">
    <subcellularLocation>
        <location evidence="1">Nucleus</location>
    </subcellularLocation>
</comment>
<dbReference type="PANTHER" id="PTHR13581">
    <property type="entry name" value="MRG-BINDING PROTEIN"/>
    <property type="match status" value="1"/>
</dbReference>
<dbReference type="PANTHER" id="PTHR13581:SF5">
    <property type="entry name" value="MRG_MORF4L-BINDING PROTEIN"/>
    <property type="match status" value="1"/>
</dbReference>
<dbReference type="InterPro" id="IPR012423">
    <property type="entry name" value="Eaf7/MRGBP"/>
</dbReference>
<dbReference type="GO" id="GO:0035267">
    <property type="term" value="C:NuA4 histone acetyltransferase complex"/>
    <property type="evidence" value="ECO:0007669"/>
    <property type="project" value="TreeGrafter"/>
</dbReference>
<evidence type="ECO:0000256" key="5">
    <source>
        <dbReference type="ARBA" id="ARBA00023163"/>
    </source>
</evidence>
<feature type="region of interest" description="Disordered" evidence="7">
    <location>
        <begin position="72"/>
        <end position="167"/>
    </location>
</feature>
<keyword evidence="3" id="KW-0156">Chromatin regulator</keyword>
<evidence type="ECO:0000256" key="1">
    <source>
        <dbReference type="ARBA" id="ARBA00004123"/>
    </source>
</evidence>
<feature type="compositionally biased region" description="Polar residues" evidence="7">
    <location>
        <begin position="142"/>
        <end position="161"/>
    </location>
</feature>
<feature type="compositionally biased region" description="Polar residues" evidence="7">
    <location>
        <begin position="88"/>
        <end position="102"/>
    </location>
</feature>
<feature type="compositionally biased region" description="Low complexity" evidence="7">
    <location>
        <begin position="112"/>
        <end position="128"/>
    </location>
</feature>
<dbReference type="Pfam" id="PF07904">
    <property type="entry name" value="Eaf7"/>
    <property type="match status" value="1"/>
</dbReference>
<dbReference type="GO" id="GO:0006357">
    <property type="term" value="P:regulation of transcription by RNA polymerase II"/>
    <property type="evidence" value="ECO:0007669"/>
    <property type="project" value="TreeGrafter"/>
</dbReference>
<keyword evidence="4" id="KW-0805">Transcription regulation</keyword>
<dbReference type="EnsemblMetazoa" id="CLYHEMT018950.1">
    <property type="protein sequence ID" value="CLYHEMP018950.1"/>
    <property type="gene ID" value="CLYHEMG018950"/>
</dbReference>
<dbReference type="GO" id="GO:0006325">
    <property type="term" value="P:chromatin organization"/>
    <property type="evidence" value="ECO:0007669"/>
    <property type="project" value="UniProtKB-KW"/>
</dbReference>
<dbReference type="Proteomes" id="UP000594262">
    <property type="component" value="Unplaced"/>
</dbReference>
<comment type="similarity">
    <text evidence="2">Belongs to the EAF7 family.</text>
</comment>
<reference evidence="8" key="1">
    <citation type="submission" date="2021-01" db="UniProtKB">
        <authorList>
            <consortium name="EnsemblMetazoa"/>
        </authorList>
    </citation>
    <scope>IDENTIFICATION</scope>
</reference>
<evidence type="ECO:0000256" key="3">
    <source>
        <dbReference type="ARBA" id="ARBA00022853"/>
    </source>
</evidence>
<evidence type="ECO:0000256" key="4">
    <source>
        <dbReference type="ARBA" id="ARBA00023015"/>
    </source>
</evidence>
<organism evidence="8 9">
    <name type="scientific">Clytia hemisphaerica</name>
    <dbReference type="NCBI Taxonomy" id="252671"/>
    <lineage>
        <taxon>Eukaryota</taxon>
        <taxon>Metazoa</taxon>
        <taxon>Cnidaria</taxon>
        <taxon>Hydrozoa</taxon>
        <taxon>Hydroidolina</taxon>
        <taxon>Leptothecata</taxon>
        <taxon>Obeliida</taxon>
        <taxon>Clytiidae</taxon>
        <taxon>Clytia</taxon>
    </lineage>
</organism>
<dbReference type="GO" id="GO:0005634">
    <property type="term" value="C:nucleus"/>
    <property type="evidence" value="ECO:0007669"/>
    <property type="project" value="UniProtKB-SubCell"/>
</dbReference>
<dbReference type="OrthoDB" id="5595141at2759"/>